<dbReference type="FunFam" id="3.30.70.1560:FF:000002">
    <property type="entry name" value="Pseudouridine synthase"/>
    <property type="match status" value="1"/>
</dbReference>
<dbReference type="InterPro" id="IPR002942">
    <property type="entry name" value="S4_RNA-bd"/>
</dbReference>
<keyword evidence="7" id="KW-1185">Reference proteome</keyword>
<evidence type="ECO:0000259" key="5">
    <source>
        <dbReference type="SMART" id="SM00363"/>
    </source>
</evidence>
<dbReference type="PANTHER" id="PTHR47683:SF2">
    <property type="entry name" value="RNA-BINDING S4 DOMAIN-CONTAINING PROTEIN"/>
    <property type="match status" value="1"/>
</dbReference>
<accession>A0A7L7KSD0</accession>
<sequence>MSTRLNKYLSEIGYCSRRKADSLIEQGLVKVNGVVATLGDHVDEDALILVNDEPINQDNDFVYIVLNKPQGITSTTDKKDPTNVIDYITFPKRIFPIGRLDKDSEGLLLLTNDGDIVNKILRSGNNHEKEYIVNVHKPITREFITQMRNGVEILGTITKKANVKQTNKQTFKITLTEGMNRQIRRMCSALGYRVRSLKRIRIMNITDYGLEKGSWRYLTPQEIQTIHRLTKDSKKVAE</sequence>
<dbReference type="FunFam" id="3.10.290.10:FF:000003">
    <property type="entry name" value="Pseudouridine synthase"/>
    <property type="match status" value="1"/>
</dbReference>
<evidence type="ECO:0000313" key="6">
    <source>
        <dbReference type="EMBL" id="QMS85319.1"/>
    </source>
</evidence>
<dbReference type="InterPro" id="IPR050343">
    <property type="entry name" value="RsuA_PseudoU_synthase"/>
</dbReference>
<dbReference type="AlphaFoldDB" id="A0A7L7KSD0"/>
<dbReference type="CDD" id="cd00165">
    <property type="entry name" value="S4"/>
    <property type="match status" value="1"/>
</dbReference>
<dbReference type="PANTHER" id="PTHR47683">
    <property type="entry name" value="PSEUDOURIDINE SYNTHASE FAMILY PROTEIN-RELATED"/>
    <property type="match status" value="1"/>
</dbReference>
<dbReference type="GO" id="GO:0000455">
    <property type="term" value="P:enzyme-directed rRNA pseudouridine synthesis"/>
    <property type="evidence" value="ECO:0007669"/>
    <property type="project" value="UniProtKB-ARBA"/>
</dbReference>
<dbReference type="EC" id="5.4.99.-" evidence="4"/>
<dbReference type="InterPro" id="IPR036986">
    <property type="entry name" value="S4_RNA-bd_sf"/>
</dbReference>
<dbReference type="KEGG" id="xcl:G4Z02_05985"/>
<evidence type="ECO:0000256" key="3">
    <source>
        <dbReference type="PROSITE-ProRule" id="PRU00182"/>
    </source>
</evidence>
<dbReference type="Gene3D" id="3.30.70.580">
    <property type="entry name" value="Pseudouridine synthase I, catalytic domain, N-terminal subdomain"/>
    <property type="match status" value="1"/>
</dbReference>
<keyword evidence="2 4" id="KW-0413">Isomerase</keyword>
<evidence type="ECO:0000256" key="1">
    <source>
        <dbReference type="ARBA" id="ARBA00008348"/>
    </source>
</evidence>
<reference evidence="6 7" key="1">
    <citation type="submission" date="2020-02" db="EMBL/GenBank/DDBJ databases">
        <authorList>
            <person name="Zheng R.K."/>
            <person name="Sun C.M."/>
        </authorList>
    </citation>
    <scope>NUCLEOTIDE SEQUENCE [LARGE SCALE GENOMIC DNA]</scope>
    <source>
        <strain evidence="7">zrk13</strain>
    </source>
</reference>
<dbReference type="InterPro" id="IPR020103">
    <property type="entry name" value="PsdUridine_synth_cat_dom_sf"/>
</dbReference>
<name>A0A7L7KSD0_9MOLU</name>
<dbReference type="InterPro" id="IPR006145">
    <property type="entry name" value="PsdUridine_synth_RsuA/RluA"/>
</dbReference>
<dbReference type="Pfam" id="PF00849">
    <property type="entry name" value="PseudoU_synth_2"/>
    <property type="match status" value="1"/>
</dbReference>
<protein>
    <recommendedName>
        <fullName evidence="4">Pseudouridine synthase</fullName>
        <ecNumber evidence="4">5.4.99.-</ecNumber>
    </recommendedName>
</protein>
<dbReference type="GO" id="GO:0120159">
    <property type="term" value="F:rRNA pseudouridine synthase activity"/>
    <property type="evidence" value="ECO:0007669"/>
    <property type="project" value="UniProtKB-ARBA"/>
</dbReference>
<dbReference type="InterPro" id="IPR000748">
    <property type="entry name" value="PsdUridine_synth_RsuA/RluB/E/F"/>
</dbReference>
<comment type="similarity">
    <text evidence="1 4">Belongs to the pseudouridine synthase RsuA family.</text>
</comment>
<organism evidence="6 7">
    <name type="scientific">Candidatus Xianfuyuplasma coldseepsis</name>
    <dbReference type="NCBI Taxonomy" id="2782163"/>
    <lineage>
        <taxon>Bacteria</taxon>
        <taxon>Bacillati</taxon>
        <taxon>Mycoplasmatota</taxon>
        <taxon>Mollicutes</taxon>
        <taxon>Candidatus Izemoplasmatales</taxon>
        <taxon>Candidatus Izemoplasmataceae</taxon>
        <taxon>Candidatus Xianfuyuplasma</taxon>
    </lineage>
</organism>
<dbReference type="SUPFAM" id="SSF55120">
    <property type="entry name" value="Pseudouridine synthase"/>
    <property type="match status" value="1"/>
</dbReference>
<dbReference type="InterPro" id="IPR020094">
    <property type="entry name" value="TruA/RsuA/RluB/E/F_N"/>
</dbReference>
<dbReference type="Proteomes" id="UP000514720">
    <property type="component" value="Chromosome"/>
</dbReference>
<feature type="domain" description="RNA-binding S4" evidence="5">
    <location>
        <begin position="3"/>
        <end position="59"/>
    </location>
</feature>
<dbReference type="NCBIfam" id="TIGR00093">
    <property type="entry name" value="pseudouridine synthase"/>
    <property type="match status" value="1"/>
</dbReference>
<dbReference type="PROSITE" id="PS01149">
    <property type="entry name" value="PSI_RSU"/>
    <property type="match status" value="1"/>
</dbReference>
<gene>
    <name evidence="6" type="ORF">G4Z02_05985</name>
</gene>
<dbReference type="EMBL" id="CP048914">
    <property type="protein sequence ID" value="QMS85319.1"/>
    <property type="molecule type" value="Genomic_DNA"/>
</dbReference>
<dbReference type="Pfam" id="PF01479">
    <property type="entry name" value="S4"/>
    <property type="match status" value="1"/>
</dbReference>
<dbReference type="InterPro" id="IPR042092">
    <property type="entry name" value="PsdUridine_s_RsuA/RluB/E/F_cat"/>
</dbReference>
<dbReference type="SUPFAM" id="SSF55174">
    <property type="entry name" value="Alpha-L RNA-binding motif"/>
    <property type="match status" value="1"/>
</dbReference>
<dbReference type="PROSITE" id="PS50889">
    <property type="entry name" value="S4"/>
    <property type="match status" value="1"/>
</dbReference>
<keyword evidence="3" id="KW-0694">RNA-binding</keyword>
<dbReference type="Gene3D" id="3.30.70.1560">
    <property type="entry name" value="Alpha-L RNA-binding motif"/>
    <property type="match status" value="1"/>
</dbReference>
<dbReference type="Gene3D" id="3.10.290.10">
    <property type="entry name" value="RNA-binding S4 domain"/>
    <property type="match status" value="1"/>
</dbReference>
<dbReference type="GO" id="GO:0003723">
    <property type="term" value="F:RNA binding"/>
    <property type="evidence" value="ECO:0007669"/>
    <property type="project" value="UniProtKB-KW"/>
</dbReference>
<dbReference type="SMART" id="SM00363">
    <property type="entry name" value="S4"/>
    <property type="match status" value="1"/>
</dbReference>
<proteinExistence type="inferred from homology"/>
<dbReference type="InterPro" id="IPR018496">
    <property type="entry name" value="PsdUridine_synth_RsuA/RluB_CS"/>
</dbReference>
<evidence type="ECO:0000256" key="4">
    <source>
        <dbReference type="RuleBase" id="RU003887"/>
    </source>
</evidence>
<dbReference type="RefSeq" id="WP_258877111.1">
    <property type="nucleotide sequence ID" value="NZ_CP048914.1"/>
</dbReference>
<evidence type="ECO:0000256" key="2">
    <source>
        <dbReference type="ARBA" id="ARBA00023235"/>
    </source>
</evidence>
<evidence type="ECO:0000313" key="7">
    <source>
        <dbReference type="Proteomes" id="UP000514720"/>
    </source>
</evidence>